<dbReference type="OrthoDB" id="10041630at2759"/>
<feature type="domain" description="EamA" evidence="8">
    <location>
        <begin position="265"/>
        <end position="405"/>
    </location>
</feature>
<evidence type="ECO:0000256" key="7">
    <source>
        <dbReference type="SAM" id="Phobius"/>
    </source>
</evidence>
<evidence type="ECO:0000259" key="8">
    <source>
        <dbReference type="Pfam" id="PF00892"/>
    </source>
</evidence>
<keyword evidence="9" id="KW-1185">Reference proteome</keyword>
<keyword evidence="5 7" id="KW-0472">Membrane</keyword>
<feature type="transmembrane region" description="Helical" evidence="7">
    <location>
        <begin position="207"/>
        <end position="226"/>
    </location>
</feature>
<name>A0A8B8DCX8_CRAVI</name>
<feature type="transmembrane region" description="Helical" evidence="7">
    <location>
        <begin position="295"/>
        <end position="320"/>
    </location>
</feature>
<organism evidence="9 10">
    <name type="scientific">Crassostrea virginica</name>
    <name type="common">Eastern oyster</name>
    <dbReference type="NCBI Taxonomy" id="6565"/>
    <lineage>
        <taxon>Eukaryota</taxon>
        <taxon>Metazoa</taxon>
        <taxon>Spiralia</taxon>
        <taxon>Lophotrochozoa</taxon>
        <taxon>Mollusca</taxon>
        <taxon>Bivalvia</taxon>
        <taxon>Autobranchia</taxon>
        <taxon>Pteriomorphia</taxon>
        <taxon>Ostreida</taxon>
        <taxon>Ostreoidea</taxon>
        <taxon>Ostreidae</taxon>
        <taxon>Crassostrea</taxon>
    </lineage>
</organism>
<accession>A0A8B8DCX8</accession>
<evidence type="ECO:0000313" key="9">
    <source>
        <dbReference type="Proteomes" id="UP000694844"/>
    </source>
</evidence>
<dbReference type="AlphaFoldDB" id="A0A8B8DCX8"/>
<dbReference type="Proteomes" id="UP000694844">
    <property type="component" value="Chromosome 3"/>
</dbReference>
<dbReference type="PANTHER" id="PTHR23051:SF0">
    <property type="entry name" value="SOLUTE CARRIER FAMILY 35 MEMBER F5"/>
    <property type="match status" value="1"/>
</dbReference>
<proteinExistence type="inferred from homology"/>
<evidence type="ECO:0000256" key="4">
    <source>
        <dbReference type="ARBA" id="ARBA00022989"/>
    </source>
</evidence>
<evidence type="ECO:0000256" key="2">
    <source>
        <dbReference type="ARBA" id="ARBA00007863"/>
    </source>
</evidence>
<feature type="transmembrane region" description="Helical" evidence="7">
    <location>
        <begin position="177"/>
        <end position="195"/>
    </location>
</feature>
<protein>
    <recommendedName>
        <fullName evidence="6">Solute carrier family 35 member F5</fullName>
    </recommendedName>
</protein>
<dbReference type="PANTHER" id="PTHR23051">
    <property type="entry name" value="SOLUTE CARRIER FAMILY 35, MEMBER F5"/>
    <property type="match status" value="1"/>
</dbReference>
<dbReference type="GO" id="GO:0016020">
    <property type="term" value="C:membrane"/>
    <property type="evidence" value="ECO:0007669"/>
    <property type="project" value="UniProtKB-SubCell"/>
</dbReference>
<feature type="transmembrane region" description="Helical" evidence="7">
    <location>
        <begin position="361"/>
        <end position="382"/>
    </location>
</feature>
<feature type="transmembrane region" description="Helical" evidence="7">
    <location>
        <begin position="238"/>
        <end position="258"/>
    </location>
</feature>
<keyword evidence="4 7" id="KW-1133">Transmembrane helix</keyword>
<dbReference type="Pfam" id="PF00892">
    <property type="entry name" value="EamA"/>
    <property type="match status" value="1"/>
</dbReference>
<dbReference type="GeneID" id="111125918"/>
<dbReference type="KEGG" id="cvn:111125918"/>
<gene>
    <name evidence="10" type="primary">LOC111125918</name>
</gene>
<evidence type="ECO:0000256" key="1">
    <source>
        <dbReference type="ARBA" id="ARBA00004141"/>
    </source>
</evidence>
<feature type="transmembrane region" description="Helical" evidence="7">
    <location>
        <begin position="47"/>
        <end position="67"/>
    </location>
</feature>
<evidence type="ECO:0000313" key="10">
    <source>
        <dbReference type="RefSeq" id="XP_022325868.1"/>
    </source>
</evidence>
<evidence type="ECO:0000256" key="5">
    <source>
        <dbReference type="ARBA" id="ARBA00023136"/>
    </source>
</evidence>
<feature type="transmembrane region" description="Helical" evidence="7">
    <location>
        <begin position="388"/>
        <end position="407"/>
    </location>
</feature>
<comment type="subcellular location">
    <subcellularLocation>
        <location evidence="1">Membrane</location>
        <topology evidence="1">Multi-pass membrane protein</topology>
    </subcellularLocation>
</comment>
<feature type="transmembrane region" description="Helical" evidence="7">
    <location>
        <begin position="264"/>
        <end position="283"/>
    </location>
</feature>
<dbReference type="SUPFAM" id="SSF103481">
    <property type="entry name" value="Multidrug resistance efflux transporter EmrE"/>
    <property type="match status" value="2"/>
</dbReference>
<dbReference type="InterPro" id="IPR037185">
    <property type="entry name" value="EmrE-like"/>
</dbReference>
<sequence length="460" mass="51747">MFGLQGLSKVKRLFLGIAVLLLVDLIWVASSELTEYIFKDAHFDKPFFTTYVKTSMFSVYLMGFIFFEPWRSQCKKSGTKASGMTINNSEIEGDNSQNVLSEPQYVPAKFDDKASGTESDDSTSLNRSVRFSKVNEVRKLSETYAEDALIARLSYSASLRAEESRLRAMSKLSVKQVAKLSLLFCVLWFVGNFSYQEALKDTEAGIVNVLSSTSGLFTLICAAIYPSSNTDRFTLSKLSAVLLSIGGIVMVSLADLGFEGQIPVGALWALCGSMLYALYLVSLRRRVDHEDKLDITMFFGFVGLFCVLLLWPGFFILHYSKSEVFVMPDSRQWLFIAINGLIGTVLSEVLWLWGCFLTSSLIATLALSLTIPLTMLADVLWKGVKYNWLFYVGSVPVFVAFFAVSLLTHYETWDPVLLCFKKILHCFCRRRLLPRAGGKCVFNRIREMDREQTESLIESS</sequence>
<dbReference type="RefSeq" id="XP_022325868.1">
    <property type="nucleotide sequence ID" value="XM_022470160.1"/>
</dbReference>
<dbReference type="InterPro" id="IPR000620">
    <property type="entry name" value="EamA_dom"/>
</dbReference>
<evidence type="ECO:0000256" key="3">
    <source>
        <dbReference type="ARBA" id="ARBA00022692"/>
    </source>
</evidence>
<keyword evidence="3 7" id="KW-0812">Transmembrane</keyword>
<comment type="similarity">
    <text evidence="2">Belongs to the SLC35F solute transporter family.</text>
</comment>
<evidence type="ECO:0000256" key="6">
    <source>
        <dbReference type="ARBA" id="ARBA00040744"/>
    </source>
</evidence>
<reference evidence="10" key="1">
    <citation type="submission" date="2025-08" db="UniProtKB">
        <authorList>
            <consortium name="RefSeq"/>
        </authorList>
    </citation>
    <scope>IDENTIFICATION</scope>
    <source>
        <tissue evidence="10">Whole sample</tissue>
    </source>
</reference>
<feature type="transmembrane region" description="Helical" evidence="7">
    <location>
        <begin position="332"/>
        <end position="354"/>
    </location>
</feature>